<dbReference type="GO" id="GO:0016787">
    <property type="term" value="F:hydrolase activity"/>
    <property type="evidence" value="ECO:0007669"/>
    <property type="project" value="UniProtKB-KW"/>
</dbReference>
<dbReference type="Proteomes" id="UP000516314">
    <property type="component" value="Chromosome 5"/>
</dbReference>
<evidence type="ECO:0000256" key="1">
    <source>
        <dbReference type="ARBA" id="ARBA00022801"/>
    </source>
</evidence>
<accession>A0A7G2F9W1</accession>
<evidence type="ECO:0000259" key="2">
    <source>
        <dbReference type="Pfam" id="PF07910"/>
    </source>
</evidence>
<gene>
    <name evidence="3" type="ORF">AT9943_LOCUS19995</name>
</gene>
<dbReference type="Gene3D" id="3.90.70.130">
    <property type="match status" value="1"/>
</dbReference>
<feature type="domain" description="UFSP1/2/DUB catalytic" evidence="2">
    <location>
        <begin position="37"/>
        <end position="136"/>
    </location>
</feature>
<reference evidence="3 4" key="1">
    <citation type="submission" date="2020-09" db="EMBL/GenBank/DDBJ databases">
        <authorList>
            <person name="Ashkenazy H."/>
        </authorList>
    </citation>
    <scope>NUCLEOTIDE SEQUENCE [LARGE SCALE GENOMIC DNA]</scope>
    <source>
        <strain evidence="4">cv. Cdm-0</strain>
    </source>
</reference>
<keyword evidence="1" id="KW-0378">Hydrolase</keyword>
<organism evidence="3 4">
    <name type="scientific">Arabidopsis thaliana</name>
    <name type="common">Mouse-ear cress</name>
    <dbReference type="NCBI Taxonomy" id="3702"/>
    <lineage>
        <taxon>Eukaryota</taxon>
        <taxon>Viridiplantae</taxon>
        <taxon>Streptophyta</taxon>
        <taxon>Embryophyta</taxon>
        <taxon>Tracheophyta</taxon>
        <taxon>Spermatophyta</taxon>
        <taxon>Magnoliopsida</taxon>
        <taxon>eudicotyledons</taxon>
        <taxon>Gunneridae</taxon>
        <taxon>Pentapetalae</taxon>
        <taxon>rosids</taxon>
        <taxon>malvids</taxon>
        <taxon>Brassicales</taxon>
        <taxon>Brassicaceae</taxon>
        <taxon>Camelineae</taxon>
        <taxon>Arabidopsis</taxon>
    </lineage>
</organism>
<evidence type="ECO:0000313" key="4">
    <source>
        <dbReference type="Proteomes" id="UP000516314"/>
    </source>
</evidence>
<dbReference type="Pfam" id="PF07910">
    <property type="entry name" value="Peptidase_C78"/>
    <property type="match status" value="1"/>
</dbReference>
<evidence type="ECO:0000313" key="3">
    <source>
        <dbReference type="EMBL" id="CAD5332596.1"/>
    </source>
</evidence>
<name>A0A7G2F9W1_ARATH</name>
<sequence length="161" mass="18639">MFLELFILIIEYVVPRDGLELLNFLVLLLHPRISKGAVLMEWVWNYFSDNRLSVSSGVHITNKGPLYFQHEGHSRTIVGVQRRLQGTTFTPQYNLLILDPADFTRAIEIALIEKRGWEGYLKRGAHTLKCPEYQMLYVDNGIADGEELEKLKTIDSHFVEF</sequence>
<dbReference type="InterPro" id="IPR012462">
    <property type="entry name" value="UFSP1/2_DUB_cat"/>
</dbReference>
<protein>
    <submittedName>
        <fullName evidence="3">(thale cress) hypothetical protein</fullName>
    </submittedName>
</protein>
<dbReference type="AlphaFoldDB" id="A0A7G2F9W1"/>
<proteinExistence type="predicted"/>
<dbReference type="EMBL" id="LR881470">
    <property type="protein sequence ID" value="CAD5332596.1"/>
    <property type="molecule type" value="Genomic_DNA"/>
</dbReference>